<name>A0A8T0FEV0_ARGBR</name>
<evidence type="ECO:0000313" key="2">
    <source>
        <dbReference type="Proteomes" id="UP000807504"/>
    </source>
</evidence>
<comment type="caution">
    <text evidence="1">The sequence shown here is derived from an EMBL/GenBank/DDBJ whole genome shotgun (WGS) entry which is preliminary data.</text>
</comment>
<dbReference type="Proteomes" id="UP000807504">
    <property type="component" value="Unassembled WGS sequence"/>
</dbReference>
<protein>
    <submittedName>
        <fullName evidence="1">Uncharacterized protein</fullName>
    </submittedName>
</protein>
<keyword evidence="2" id="KW-1185">Reference proteome</keyword>
<accession>A0A8T0FEV0</accession>
<reference evidence="1" key="2">
    <citation type="submission" date="2020-06" db="EMBL/GenBank/DDBJ databases">
        <authorList>
            <person name="Sheffer M."/>
        </authorList>
    </citation>
    <scope>NUCLEOTIDE SEQUENCE</scope>
</reference>
<reference evidence="1" key="1">
    <citation type="journal article" date="2020" name="bioRxiv">
        <title>Chromosome-level reference genome of the European wasp spider Argiope bruennichi: a resource for studies on range expansion and evolutionary adaptation.</title>
        <authorList>
            <person name="Sheffer M.M."/>
            <person name="Hoppe A."/>
            <person name="Krehenwinkel H."/>
            <person name="Uhl G."/>
            <person name="Kuss A.W."/>
            <person name="Jensen L."/>
            <person name="Jensen C."/>
            <person name="Gillespie R.G."/>
            <person name="Hoff K.J."/>
            <person name="Prost S."/>
        </authorList>
    </citation>
    <scope>NUCLEOTIDE SEQUENCE</scope>
</reference>
<organism evidence="1 2">
    <name type="scientific">Argiope bruennichi</name>
    <name type="common">Wasp spider</name>
    <name type="synonym">Aranea bruennichi</name>
    <dbReference type="NCBI Taxonomy" id="94029"/>
    <lineage>
        <taxon>Eukaryota</taxon>
        <taxon>Metazoa</taxon>
        <taxon>Ecdysozoa</taxon>
        <taxon>Arthropoda</taxon>
        <taxon>Chelicerata</taxon>
        <taxon>Arachnida</taxon>
        <taxon>Araneae</taxon>
        <taxon>Araneomorphae</taxon>
        <taxon>Entelegynae</taxon>
        <taxon>Araneoidea</taxon>
        <taxon>Araneidae</taxon>
        <taxon>Argiope</taxon>
    </lineage>
</organism>
<gene>
    <name evidence="1" type="ORF">HNY73_006932</name>
</gene>
<evidence type="ECO:0000313" key="1">
    <source>
        <dbReference type="EMBL" id="KAF8788945.1"/>
    </source>
</evidence>
<dbReference type="AlphaFoldDB" id="A0A8T0FEV0"/>
<sequence length="143" mass="16342">MRKASTLDEFTALRSDIAALSKQAKLIEEFHRPLKAQFERYKTHQWSAAAHLVIGSGLSSKRTTATTAEWIWQVSDYRENFDPKPGDAHQAARGGLFKRPFLQKVRPVSKIFKGQRTFWASSPQRCVQFFVRTCGDVSHYQAP</sequence>
<dbReference type="EMBL" id="JABXBU010000012">
    <property type="protein sequence ID" value="KAF8788945.1"/>
    <property type="molecule type" value="Genomic_DNA"/>
</dbReference>
<proteinExistence type="predicted"/>